<evidence type="ECO:0000256" key="3">
    <source>
        <dbReference type="ARBA" id="ARBA00022448"/>
    </source>
</evidence>
<evidence type="ECO:0000256" key="6">
    <source>
        <dbReference type="ARBA" id="ARBA00022989"/>
    </source>
</evidence>
<dbReference type="SUPFAM" id="SSF161098">
    <property type="entry name" value="MetI-like"/>
    <property type="match status" value="1"/>
</dbReference>
<dbReference type="Proteomes" id="UP000024329">
    <property type="component" value="Unassembled WGS sequence"/>
</dbReference>
<keyword evidence="10" id="KW-0614">Plasmid</keyword>
<comment type="similarity">
    <text evidence="2">Belongs to the binding-protein-dependent transport system permease family. HisMQ subfamily.</text>
</comment>
<dbReference type="InterPro" id="IPR043429">
    <property type="entry name" value="ArtM/GltK/GlnP/TcyL/YhdX-like"/>
</dbReference>
<dbReference type="PANTHER" id="PTHR30614">
    <property type="entry name" value="MEMBRANE COMPONENT OF AMINO ACID ABC TRANSPORTER"/>
    <property type="match status" value="1"/>
</dbReference>
<comment type="subcellular location">
    <subcellularLocation>
        <location evidence="1">Cell inner membrane</location>
        <topology evidence="1">Multi-pass membrane protein</topology>
    </subcellularLocation>
    <subcellularLocation>
        <location evidence="8">Cell membrane</location>
        <topology evidence="8">Multi-pass membrane protein</topology>
    </subcellularLocation>
</comment>
<dbReference type="InterPro" id="IPR035906">
    <property type="entry name" value="MetI-like_sf"/>
</dbReference>
<dbReference type="OrthoDB" id="7190458at2"/>
<evidence type="ECO:0000256" key="2">
    <source>
        <dbReference type="ARBA" id="ARBA00010072"/>
    </source>
</evidence>
<feature type="transmembrane region" description="Helical" evidence="8">
    <location>
        <begin position="21"/>
        <end position="44"/>
    </location>
</feature>
<accession>A0A031JPK0</accession>
<name>A0A031JPK0_9SPHN</name>
<keyword evidence="7 8" id="KW-0472">Membrane</keyword>
<reference evidence="13" key="3">
    <citation type="journal article" date="2017" name="J. Biotechnol.">
        <title>Complete genome sequence of Novosphingobium resinovorum SA1, a versatile xenobiotic-degrading bacterium capable of utilizing sulfanilic acid.</title>
        <authorList>
            <person name="Hegedus B."/>
            <person name="Kos P.B."/>
            <person name="Balint B."/>
            <person name="Maroti G."/>
            <person name="Gan H.M."/>
            <person name="Perei K."/>
            <person name="Rakhely G."/>
        </authorList>
    </citation>
    <scope>NUCLEOTIDE SEQUENCE [LARGE SCALE GENOMIC DNA]</scope>
    <source>
        <strain evidence="13">SA1</strain>
    </source>
</reference>
<dbReference type="GO" id="GO:0006865">
    <property type="term" value="P:amino acid transport"/>
    <property type="evidence" value="ECO:0007669"/>
    <property type="project" value="TreeGrafter"/>
</dbReference>
<dbReference type="KEGG" id="nre:BES08_21000"/>
<dbReference type="eggNOG" id="COG0765">
    <property type="taxonomic scope" value="Bacteria"/>
</dbReference>
<protein>
    <submittedName>
        <fullName evidence="10">Amino acid ABC transporter permease</fullName>
    </submittedName>
    <submittedName>
        <fullName evidence="11">Polar amino acid ABC transporter inner membrane subunit</fullName>
    </submittedName>
</protein>
<dbReference type="PROSITE" id="PS50928">
    <property type="entry name" value="ABC_TM1"/>
    <property type="match status" value="1"/>
</dbReference>
<dbReference type="Gene3D" id="1.10.3720.10">
    <property type="entry name" value="MetI-like"/>
    <property type="match status" value="1"/>
</dbReference>
<reference evidence="11 12" key="1">
    <citation type="submission" date="2014-03" db="EMBL/GenBank/DDBJ databases">
        <title>Whole genome sequence of Novosphingobium resinovorum KF1.</title>
        <authorList>
            <person name="Gan H.M."/>
            <person name="Gan H.Y."/>
            <person name="Chew T.H."/>
            <person name="Savka M.A."/>
        </authorList>
    </citation>
    <scope>NUCLEOTIDE SEQUENCE [LARGE SCALE GENOMIC DNA]</scope>
    <source>
        <strain evidence="11 12">KF1</strain>
    </source>
</reference>
<feature type="transmembrane region" description="Helical" evidence="8">
    <location>
        <begin position="292"/>
        <end position="311"/>
    </location>
</feature>
<keyword evidence="5 8" id="KW-0812">Transmembrane</keyword>
<dbReference type="EMBL" id="CP017076">
    <property type="protein sequence ID" value="AOR80076.1"/>
    <property type="molecule type" value="Genomic_DNA"/>
</dbReference>
<reference evidence="10" key="2">
    <citation type="submission" date="2016-08" db="EMBL/GenBank/DDBJ databases">
        <authorList>
            <person name="Seilhamer J.J."/>
        </authorList>
    </citation>
    <scope>NUCLEOTIDE SEQUENCE [LARGE SCALE GENOMIC DNA]</scope>
    <source>
        <strain evidence="10">SA1</strain>
        <plasmid evidence="10">pSA1</plasmid>
    </source>
</reference>
<dbReference type="CDD" id="cd06261">
    <property type="entry name" value="TM_PBP2"/>
    <property type="match status" value="1"/>
</dbReference>
<evidence type="ECO:0000313" key="12">
    <source>
        <dbReference type="Proteomes" id="UP000024329"/>
    </source>
</evidence>
<evidence type="ECO:0000256" key="5">
    <source>
        <dbReference type="ARBA" id="ARBA00022692"/>
    </source>
</evidence>
<keyword evidence="13" id="KW-1185">Reference proteome</keyword>
<keyword evidence="3 8" id="KW-0813">Transport</keyword>
<feature type="transmembrane region" description="Helical" evidence="8">
    <location>
        <begin position="123"/>
        <end position="145"/>
    </location>
</feature>
<evidence type="ECO:0000256" key="4">
    <source>
        <dbReference type="ARBA" id="ARBA00022475"/>
    </source>
</evidence>
<feature type="domain" description="ABC transmembrane type-1" evidence="9">
    <location>
        <begin position="155"/>
        <end position="344"/>
    </location>
</feature>
<dbReference type="NCBIfam" id="TIGR01726">
    <property type="entry name" value="HEQRo_perm_3TM"/>
    <property type="match status" value="1"/>
</dbReference>
<evidence type="ECO:0000313" key="11">
    <source>
        <dbReference type="EMBL" id="EZP76629.1"/>
    </source>
</evidence>
<feature type="transmembrane region" description="Helical" evidence="8">
    <location>
        <begin position="331"/>
        <end position="350"/>
    </location>
</feature>
<dbReference type="Pfam" id="PF00528">
    <property type="entry name" value="BPD_transp_1"/>
    <property type="match status" value="1"/>
</dbReference>
<evidence type="ECO:0000256" key="8">
    <source>
        <dbReference type="RuleBase" id="RU363032"/>
    </source>
</evidence>
<feature type="transmembrane region" description="Helical" evidence="8">
    <location>
        <begin position="230"/>
        <end position="250"/>
    </location>
</feature>
<sequence length="361" mass="38646">MNFVQTIPEPALAPPSGRKTAGGFSTLFGGGANLLATLVFVAAIERGLPHLMAWAFAHGVWQGDGEACRDAGACWVFLRHKAPFILFGIYPEAQMWRPIAVVAMLAALTLWTMPRAHWNRSTLAAWGVGLVLAVALMAGGIAGLPPVPAASWGGLPVTLLMTVLSLAFGFPLGLALALARRSALPLIRYVAGGLVEVLRGVPVVTLLFAASFLAPLLLPETIRLENLTRALGVFTLVSAAYFCEVLRGGLQGVARGQWESAQALGLRSRDVLCVVILPQAVRKVLPPLTSTIIVVIKNTSLVMVVGLFDLVSAGRVVLNDPAWPMPYAETYLMVALVYFVICYGVARYSLHLEETLEEGRR</sequence>
<dbReference type="Proteomes" id="UP000094626">
    <property type="component" value="Plasmid pSA1"/>
</dbReference>
<gene>
    <name evidence="10" type="ORF">BES08_21000</name>
    <name evidence="11" type="ORF">BV97_04512</name>
</gene>
<evidence type="ECO:0000256" key="7">
    <source>
        <dbReference type="ARBA" id="ARBA00023136"/>
    </source>
</evidence>
<dbReference type="InterPro" id="IPR000515">
    <property type="entry name" value="MetI-like"/>
</dbReference>
<dbReference type="GO" id="GO:0043190">
    <property type="term" value="C:ATP-binding cassette (ABC) transporter complex"/>
    <property type="evidence" value="ECO:0007669"/>
    <property type="project" value="InterPro"/>
</dbReference>
<evidence type="ECO:0000313" key="10">
    <source>
        <dbReference type="EMBL" id="AOR80076.1"/>
    </source>
</evidence>
<proteinExistence type="inferred from homology"/>
<feature type="transmembrane region" description="Helical" evidence="8">
    <location>
        <begin position="95"/>
        <end position="111"/>
    </location>
</feature>
<evidence type="ECO:0000259" key="9">
    <source>
        <dbReference type="PROSITE" id="PS50928"/>
    </source>
</evidence>
<dbReference type="PATRIC" id="fig|158500.4.peg.4588"/>
<keyword evidence="6 8" id="KW-1133">Transmembrane helix</keyword>
<dbReference type="AlphaFoldDB" id="A0A031JPK0"/>
<feature type="transmembrane region" description="Helical" evidence="8">
    <location>
        <begin position="200"/>
        <end position="218"/>
    </location>
</feature>
<dbReference type="EMBL" id="JFYZ01000035">
    <property type="protein sequence ID" value="EZP76629.1"/>
    <property type="molecule type" value="Genomic_DNA"/>
</dbReference>
<evidence type="ECO:0000313" key="13">
    <source>
        <dbReference type="Proteomes" id="UP000094626"/>
    </source>
</evidence>
<dbReference type="PANTHER" id="PTHR30614:SF41">
    <property type="entry name" value="INNER MEMBRANE AMINO-ACID ABC TRANSPORTER PERMEASE PROTEIN YHDY"/>
    <property type="match status" value="1"/>
</dbReference>
<evidence type="ECO:0000256" key="1">
    <source>
        <dbReference type="ARBA" id="ARBA00004429"/>
    </source>
</evidence>
<dbReference type="GO" id="GO:0022857">
    <property type="term" value="F:transmembrane transporter activity"/>
    <property type="evidence" value="ECO:0007669"/>
    <property type="project" value="InterPro"/>
</dbReference>
<keyword evidence="4" id="KW-1003">Cell membrane</keyword>
<dbReference type="InterPro" id="IPR010065">
    <property type="entry name" value="AA_ABC_transptr_permease_3TM"/>
</dbReference>
<feature type="transmembrane region" description="Helical" evidence="8">
    <location>
        <begin position="157"/>
        <end position="179"/>
    </location>
</feature>
<geneLocation type="plasmid" evidence="10 13">
    <name>pSA1</name>
</geneLocation>
<organism evidence="11 12">
    <name type="scientific">Novosphingobium resinovorum</name>
    <dbReference type="NCBI Taxonomy" id="158500"/>
    <lineage>
        <taxon>Bacteria</taxon>
        <taxon>Pseudomonadati</taxon>
        <taxon>Pseudomonadota</taxon>
        <taxon>Alphaproteobacteria</taxon>
        <taxon>Sphingomonadales</taxon>
        <taxon>Sphingomonadaceae</taxon>
        <taxon>Novosphingobium</taxon>
    </lineage>
</organism>